<organism evidence="1">
    <name type="scientific">Anguilla anguilla</name>
    <name type="common">European freshwater eel</name>
    <name type="synonym">Muraena anguilla</name>
    <dbReference type="NCBI Taxonomy" id="7936"/>
    <lineage>
        <taxon>Eukaryota</taxon>
        <taxon>Metazoa</taxon>
        <taxon>Chordata</taxon>
        <taxon>Craniata</taxon>
        <taxon>Vertebrata</taxon>
        <taxon>Euteleostomi</taxon>
        <taxon>Actinopterygii</taxon>
        <taxon>Neopterygii</taxon>
        <taxon>Teleostei</taxon>
        <taxon>Anguilliformes</taxon>
        <taxon>Anguillidae</taxon>
        <taxon>Anguilla</taxon>
    </lineage>
</organism>
<name>A0A0E9SBI4_ANGAN</name>
<proteinExistence type="predicted"/>
<evidence type="ECO:0000313" key="1">
    <source>
        <dbReference type="EMBL" id="JAH38729.1"/>
    </source>
</evidence>
<dbReference type="AlphaFoldDB" id="A0A0E9SBI4"/>
<reference evidence="1" key="2">
    <citation type="journal article" date="2015" name="Fish Shellfish Immunol.">
        <title>Early steps in the European eel (Anguilla anguilla)-Vibrio vulnificus interaction in the gills: Role of the RtxA13 toxin.</title>
        <authorList>
            <person name="Callol A."/>
            <person name="Pajuelo D."/>
            <person name="Ebbesson L."/>
            <person name="Teles M."/>
            <person name="MacKenzie S."/>
            <person name="Amaro C."/>
        </authorList>
    </citation>
    <scope>NUCLEOTIDE SEQUENCE</scope>
</reference>
<dbReference type="EMBL" id="GBXM01069848">
    <property type="protein sequence ID" value="JAH38729.1"/>
    <property type="molecule type" value="Transcribed_RNA"/>
</dbReference>
<protein>
    <submittedName>
        <fullName evidence="1">Uncharacterized protein</fullName>
    </submittedName>
</protein>
<reference evidence="1" key="1">
    <citation type="submission" date="2014-11" db="EMBL/GenBank/DDBJ databases">
        <authorList>
            <person name="Amaro Gonzalez C."/>
        </authorList>
    </citation>
    <scope>NUCLEOTIDE SEQUENCE</scope>
</reference>
<sequence>MQKPRMKKYTLTQWLSDSGLGDRLREPLL</sequence>
<accession>A0A0E9SBI4</accession>